<evidence type="ECO:0000313" key="2">
    <source>
        <dbReference type="EMBL" id="KAF6456952.1"/>
    </source>
</evidence>
<gene>
    <name evidence="2" type="ORF">HJG63_011581</name>
</gene>
<evidence type="ECO:0000256" key="1">
    <source>
        <dbReference type="SAM" id="SignalP"/>
    </source>
</evidence>
<feature type="chain" id="PRO_5029803989" evidence="1">
    <location>
        <begin position="17"/>
        <end position="164"/>
    </location>
</feature>
<keyword evidence="3" id="KW-1185">Reference proteome</keyword>
<reference evidence="2 3" key="1">
    <citation type="journal article" date="2020" name="Nature">
        <title>Six reference-quality genomes reveal evolution of bat adaptations.</title>
        <authorList>
            <person name="Jebb D."/>
            <person name="Huang Z."/>
            <person name="Pippel M."/>
            <person name="Hughes G.M."/>
            <person name="Lavrichenko K."/>
            <person name="Devanna P."/>
            <person name="Winkler S."/>
            <person name="Jermiin L.S."/>
            <person name="Skirmuntt E.C."/>
            <person name="Katzourakis A."/>
            <person name="Burkitt-Gray L."/>
            <person name="Ray D.A."/>
            <person name="Sullivan K.A.M."/>
            <person name="Roscito J.G."/>
            <person name="Kirilenko B.M."/>
            <person name="Davalos L.M."/>
            <person name="Corthals A.P."/>
            <person name="Power M.L."/>
            <person name="Jones G."/>
            <person name="Ransome R.D."/>
            <person name="Dechmann D.K.N."/>
            <person name="Locatelli A.G."/>
            <person name="Puechmaille S.J."/>
            <person name="Fedrigo O."/>
            <person name="Jarvis E.D."/>
            <person name="Hiller M."/>
            <person name="Vernes S.C."/>
            <person name="Myers E.W."/>
            <person name="Teeling E.C."/>
        </authorList>
    </citation>
    <scope>NUCLEOTIDE SEQUENCE [LARGE SCALE GENOMIC DNA]</scope>
    <source>
        <strain evidence="2">MRouAeg1</strain>
        <tissue evidence="2">Muscle</tissue>
    </source>
</reference>
<dbReference type="AlphaFoldDB" id="A0A7J8GBU2"/>
<organism evidence="2 3">
    <name type="scientific">Rousettus aegyptiacus</name>
    <name type="common">Egyptian fruit bat</name>
    <name type="synonym">Pteropus aegyptiacus</name>
    <dbReference type="NCBI Taxonomy" id="9407"/>
    <lineage>
        <taxon>Eukaryota</taxon>
        <taxon>Metazoa</taxon>
        <taxon>Chordata</taxon>
        <taxon>Craniata</taxon>
        <taxon>Vertebrata</taxon>
        <taxon>Euteleostomi</taxon>
        <taxon>Mammalia</taxon>
        <taxon>Eutheria</taxon>
        <taxon>Laurasiatheria</taxon>
        <taxon>Chiroptera</taxon>
        <taxon>Yinpterochiroptera</taxon>
        <taxon>Pteropodoidea</taxon>
        <taxon>Pteropodidae</taxon>
        <taxon>Rousettinae</taxon>
        <taxon>Rousettus</taxon>
    </lineage>
</organism>
<dbReference type="Proteomes" id="UP000593571">
    <property type="component" value="Unassembled WGS sequence"/>
</dbReference>
<sequence>MCVFSFLHALCHCVTARSDWTPLQGTLVSGFLATRFPLSVNQVIISFLAQNQVCIGHICINPTEMSFYNETYILKNSDSECSITATAGESGIPDEPRPVFCYPSMKRPVLRNSHIILKTVWRSCWRRFVSCSLEEVICEFACLCFCFVISNSQKILHSLAIDLF</sequence>
<keyword evidence="1" id="KW-0732">Signal</keyword>
<evidence type="ECO:0000313" key="3">
    <source>
        <dbReference type="Proteomes" id="UP000593571"/>
    </source>
</evidence>
<protein>
    <submittedName>
        <fullName evidence="2">Uncharacterized protein</fullName>
    </submittedName>
</protein>
<accession>A0A7J8GBU2</accession>
<dbReference type="EMBL" id="JACASE010000006">
    <property type="protein sequence ID" value="KAF6456952.1"/>
    <property type="molecule type" value="Genomic_DNA"/>
</dbReference>
<comment type="caution">
    <text evidence="2">The sequence shown here is derived from an EMBL/GenBank/DDBJ whole genome shotgun (WGS) entry which is preliminary data.</text>
</comment>
<name>A0A7J8GBU2_ROUAE</name>
<proteinExistence type="predicted"/>
<feature type="signal peptide" evidence="1">
    <location>
        <begin position="1"/>
        <end position="16"/>
    </location>
</feature>